<reference evidence="3 4" key="1">
    <citation type="journal article" date="2017" name="ISME J.">
        <title>Genome of 'Ca. Desulfovibrio trichonymphae', an H2-oxidizing bacterium in a tripartite symbiotic system within a protist cell in the termite gut.</title>
        <authorList>
            <person name="Kuwahara H."/>
            <person name="Yuki M."/>
            <person name="Izawa K."/>
            <person name="Ohkuma M."/>
            <person name="Hongoh Y."/>
        </authorList>
    </citation>
    <scope>NUCLEOTIDE SEQUENCE [LARGE SCALE GENOMIC DNA]</scope>
    <source>
        <strain evidence="3 4">Rs-N31</strain>
    </source>
</reference>
<protein>
    <submittedName>
        <fullName evidence="3">Biotin-[acetyl-CoA-carboxylase] ligase</fullName>
    </submittedName>
</protein>
<dbReference type="Gene3D" id="3.30.930.10">
    <property type="entry name" value="Bira Bifunctional Protein, Domain 2"/>
    <property type="match status" value="1"/>
</dbReference>
<dbReference type="PANTHER" id="PTHR12835">
    <property type="entry name" value="BIOTIN PROTEIN LIGASE"/>
    <property type="match status" value="1"/>
</dbReference>
<dbReference type="InterPro" id="IPR004408">
    <property type="entry name" value="Biotin_CoA_COase_ligase"/>
</dbReference>
<keyword evidence="1 3" id="KW-0436">Ligase</keyword>
<dbReference type="Proteomes" id="UP000242645">
    <property type="component" value="Chromosome"/>
</dbReference>
<proteinExistence type="predicted"/>
<feature type="domain" description="BPL/LPL catalytic" evidence="2">
    <location>
        <begin position="23"/>
        <end position="205"/>
    </location>
</feature>
<gene>
    <name evidence="3" type="primary">birA</name>
    <name evidence="3" type="ORF">RSDT_0370</name>
</gene>
<dbReference type="InterPro" id="IPR045864">
    <property type="entry name" value="aa-tRNA-synth_II/BPL/LPL"/>
</dbReference>
<dbReference type="EMBL" id="AP017368">
    <property type="protein sequence ID" value="BAV91882.1"/>
    <property type="molecule type" value="Genomic_DNA"/>
</dbReference>
<dbReference type="Pfam" id="PF03099">
    <property type="entry name" value="BPL_LplA_LipB"/>
    <property type="match status" value="1"/>
</dbReference>
<evidence type="ECO:0000256" key="1">
    <source>
        <dbReference type="ARBA" id="ARBA00022598"/>
    </source>
</evidence>
<dbReference type="RefSeq" id="WP_096399410.1">
    <property type="nucleotide sequence ID" value="NZ_AP017368.1"/>
</dbReference>
<dbReference type="PANTHER" id="PTHR12835:SF5">
    <property type="entry name" value="BIOTIN--PROTEIN LIGASE"/>
    <property type="match status" value="1"/>
</dbReference>
<evidence type="ECO:0000313" key="4">
    <source>
        <dbReference type="Proteomes" id="UP000242645"/>
    </source>
</evidence>
<dbReference type="GO" id="GO:0005737">
    <property type="term" value="C:cytoplasm"/>
    <property type="evidence" value="ECO:0007669"/>
    <property type="project" value="TreeGrafter"/>
</dbReference>
<dbReference type="OrthoDB" id="9807064at2"/>
<dbReference type="PROSITE" id="PS51733">
    <property type="entry name" value="BPL_LPL_CATALYTIC"/>
    <property type="match status" value="1"/>
</dbReference>
<dbReference type="NCBIfam" id="TIGR00121">
    <property type="entry name" value="birA_ligase"/>
    <property type="match status" value="1"/>
</dbReference>
<evidence type="ECO:0000313" key="3">
    <source>
        <dbReference type="EMBL" id="BAV91882.1"/>
    </source>
</evidence>
<dbReference type="InterPro" id="IPR004143">
    <property type="entry name" value="BPL_LPL_catalytic"/>
</dbReference>
<keyword evidence="4" id="KW-1185">Reference proteome</keyword>
<dbReference type="AlphaFoldDB" id="A0A1J1DPX5"/>
<dbReference type="SUPFAM" id="SSF55681">
    <property type="entry name" value="Class II aaRS and biotin synthetases"/>
    <property type="match status" value="1"/>
</dbReference>
<sequence length="267" mass="29015">MSSCRCFDECRIIPWVDSPGVNNNSLPVIWFTGQATSTLDAGFWLQKRNRLAVWGSVIAAAQTAGRGQLRRTWISPPGNIYAALRLPLLPPFDGSAASVATGLLLASALRELGWPVLLKWPNDLVLLSLKGVPHKLGGILLEERGGVLLAGIGINVASAPSICVLRKNAAMAAMSLADSVKQPLPAAKLWQQLVKHLYLTYAQDSAFICRWQSRAEQLLLWRGSNVELYEDRHTTRGKLAGLSPTGGICLFTDGKMTKFLSGTLRRA</sequence>
<dbReference type="KEGG" id="dtr:RSDT_0370"/>
<dbReference type="GO" id="GO:0004077">
    <property type="term" value="F:biotin--[biotin carboxyl-carrier protein] ligase activity"/>
    <property type="evidence" value="ECO:0007669"/>
    <property type="project" value="InterPro"/>
</dbReference>
<name>A0A1J1DPX5_9BACT</name>
<evidence type="ECO:0000259" key="2">
    <source>
        <dbReference type="PROSITE" id="PS51733"/>
    </source>
</evidence>
<organism evidence="3 4">
    <name type="scientific">Candidatus Desulfovibrio trichonymphae</name>
    <dbReference type="NCBI Taxonomy" id="1725232"/>
    <lineage>
        <taxon>Bacteria</taxon>
        <taxon>Pseudomonadati</taxon>
        <taxon>Thermodesulfobacteriota</taxon>
        <taxon>Desulfovibrionia</taxon>
        <taxon>Desulfovibrionales</taxon>
        <taxon>Desulfovibrionaceae</taxon>
        <taxon>Desulfovibrio</taxon>
    </lineage>
</organism>
<accession>A0A1J1DPX5</accession>